<keyword evidence="3" id="KW-1185">Reference proteome</keyword>
<accession>A0A143QG15</accession>
<dbReference type="InterPro" id="IPR023365">
    <property type="entry name" value="Sortase_dom-sf"/>
</dbReference>
<dbReference type="GO" id="GO:0016787">
    <property type="term" value="F:hydrolase activity"/>
    <property type="evidence" value="ECO:0007669"/>
    <property type="project" value="UniProtKB-KW"/>
</dbReference>
<keyword evidence="1" id="KW-0378">Hydrolase</keyword>
<dbReference type="SUPFAM" id="SSF63817">
    <property type="entry name" value="Sortase"/>
    <property type="match status" value="1"/>
</dbReference>
<organism evidence="2 3">
    <name type="scientific">Rhodococcoides fascians</name>
    <name type="common">Rhodococcus fascians</name>
    <dbReference type="NCBI Taxonomy" id="1828"/>
    <lineage>
        <taxon>Bacteria</taxon>
        <taxon>Bacillati</taxon>
        <taxon>Actinomycetota</taxon>
        <taxon>Actinomycetes</taxon>
        <taxon>Mycobacteriales</taxon>
        <taxon>Nocardiaceae</taxon>
        <taxon>Rhodococcoides</taxon>
    </lineage>
</organism>
<name>A0A143QG15_RHOFA</name>
<evidence type="ECO:0000313" key="3">
    <source>
        <dbReference type="Proteomes" id="UP000076038"/>
    </source>
</evidence>
<sequence>MPPRNTRWLWTAILTFVLLVSGCASDEVGIAAPDRSPVQSQISGAAPTGDVAPSRPEYIELRSADGSTYLSSPIHPDPLYRGGESGQVLNPVDELPAWWAESGMPGTSTEQTVVVAGHNYSKRDAPFKALRVVTPGDTVVLRTANGTVEYAVETVGPLPKGSLLADNELRKSVPGRLILANCDVQGGEPTDDNFVVVAQLIR</sequence>
<dbReference type="Gene3D" id="2.40.260.10">
    <property type="entry name" value="Sortase"/>
    <property type="match status" value="1"/>
</dbReference>
<evidence type="ECO:0000256" key="1">
    <source>
        <dbReference type="ARBA" id="ARBA00022801"/>
    </source>
</evidence>
<dbReference type="AlphaFoldDB" id="A0A143QG15"/>
<evidence type="ECO:0008006" key="4">
    <source>
        <dbReference type="Google" id="ProtNLM"/>
    </source>
</evidence>
<dbReference type="PATRIC" id="fig|1653479.3.peg.816"/>
<gene>
    <name evidence="2" type="ORF">A3Q41_00797</name>
</gene>
<protein>
    <recommendedName>
        <fullName evidence="4">Sortase</fullName>
    </recommendedName>
</protein>
<reference evidence="2 3" key="1">
    <citation type="journal article" date="2016" name="Genome Announc.">
        <title>Complete Genome and Plasmid Sequences for Rhodococcus fascians D188 and Draft Sequences for Rhodococcus Isolates PBTS 1 and PBTS 2.</title>
        <authorList>
            <person name="Stamler R.A."/>
            <person name="Vereecke D."/>
            <person name="Zhang Y."/>
            <person name="Schilkey F."/>
            <person name="Devitt N."/>
            <person name="Randall J.J."/>
        </authorList>
    </citation>
    <scope>NUCLEOTIDE SEQUENCE [LARGE SCALE GENOMIC DNA]</scope>
    <source>
        <strain evidence="2 3">PBTS2</strain>
    </source>
</reference>
<dbReference type="InterPro" id="IPR042001">
    <property type="entry name" value="Sortase_F"/>
</dbReference>
<dbReference type="Pfam" id="PF04203">
    <property type="entry name" value="Sortase"/>
    <property type="match status" value="1"/>
</dbReference>
<dbReference type="PROSITE" id="PS51257">
    <property type="entry name" value="PROKAR_LIPOPROTEIN"/>
    <property type="match status" value="1"/>
</dbReference>
<reference evidence="3" key="2">
    <citation type="submission" date="2016-04" db="EMBL/GenBank/DDBJ databases">
        <title>Complete Genome and Plasmid Sequences for Rhodococcus fascians D188 and Draft Sequences for Rhodococcus spp. Isolates PBTS 1 and PBTS 2.</title>
        <authorList>
            <person name="Stamer R."/>
            <person name="Vereecke D."/>
            <person name="Zhang Y."/>
            <person name="Schilkey F."/>
            <person name="Devitt N."/>
            <person name="Randall J."/>
        </authorList>
    </citation>
    <scope>NUCLEOTIDE SEQUENCE [LARGE SCALE GENOMIC DNA]</scope>
    <source>
        <strain evidence="3">PBTS2</strain>
    </source>
</reference>
<dbReference type="KEGG" id="rhs:A3Q41_00797"/>
<dbReference type="CDD" id="cd05829">
    <property type="entry name" value="Sortase_F"/>
    <property type="match status" value="1"/>
</dbReference>
<dbReference type="EMBL" id="CP015220">
    <property type="protein sequence ID" value="AMY22115.1"/>
    <property type="molecule type" value="Genomic_DNA"/>
</dbReference>
<dbReference type="Proteomes" id="UP000076038">
    <property type="component" value="Chromosome"/>
</dbReference>
<proteinExistence type="predicted"/>
<dbReference type="OrthoDB" id="525039at2"/>
<evidence type="ECO:0000313" key="2">
    <source>
        <dbReference type="EMBL" id="AMY22115.1"/>
    </source>
</evidence>
<dbReference type="InterPro" id="IPR005754">
    <property type="entry name" value="Sortase"/>
</dbReference>